<feature type="transmembrane region" description="Helical" evidence="6">
    <location>
        <begin position="171"/>
        <end position="192"/>
    </location>
</feature>
<feature type="transmembrane region" description="Helical" evidence="6">
    <location>
        <begin position="386"/>
        <end position="409"/>
    </location>
</feature>
<name>A0A4R3TMS2_9FIRM</name>
<feature type="transmembrane region" description="Helical" evidence="6">
    <location>
        <begin position="304"/>
        <end position="324"/>
    </location>
</feature>
<reference evidence="7 8" key="1">
    <citation type="submission" date="2019-03" db="EMBL/GenBank/DDBJ databases">
        <title>Genomic Encyclopedia of Type Strains, Phase IV (KMG-IV): sequencing the most valuable type-strain genomes for metagenomic binning, comparative biology and taxonomic classification.</title>
        <authorList>
            <person name="Goeker M."/>
        </authorList>
    </citation>
    <scope>NUCLEOTIDE SEQUENCE [LARGE SCALE GENOMIC DNA]</scope>
    <source>
        <strain evidence="7 8">DSM 29481</strain>
    </source>
</reference>
<dbReference type="EMBL" id="SMBP01000001">
    <property type="protein sequence ID" value="TCU63566.1"/>
    <property type="molecule type" value="Genomic_DNA"/>
</dbReference>
<evidence type="ECO:0000256" key="1">
    <source>
        <dbReference type="ARBA" id="ARBA00004651"/>
    </source>
</evidence>
<dbReference type="InterPro" id="IPR024923">
    <property type="entry name" value="PG_synth_SpoVB"/>
</dbReference>
<keyword evidence="4 6" id="KW-1133">Transmembrane helix</keyword>
<feature type="transmembrane region" description="Helical" evidence="6">
    <location>
        <begin position="251"/>
        <end position="271"/>
    </location>
</feature>
<evidence type="ECO:0000256" key="3">
    <source>
        <dbReference type="ARBA" id="ARBA00022692"/>
    </source>
</evidence>
<evidence type="ECO:0000313" key="7">
    <source>
        <dbReference type="EMBL" id="TCU63566.1"/>
    </source>
</evidence>
<keyword evidence="8" id="KW-1185">Reference proteome</keyword>
<proteinExistence type="predicted"/>
<evidence type="ECO:0000256" key="6">
    <source>
        <dbReference type="SAM" id="Phobius"/>
    </source>
</evidence>
<protein>
    <submittedName>
        <fullName evidence="7">O-antigen/teichoic acid export membrane protein</fullName>
    </submittedName>
</protein>
<dbReference type="PANTHER" id="PTHR30250:SF21">
    <property type="entry name" value="LIPID II FLIPPASE MURJ"/>
    <property type="match status" value="1"/>
</dbReference>
<dbReference type="GO" id="GO:0005886">
    <property type="term" value="C:plasma membrane"/>
    <property type="evidence" value="ECO:0007669"/>
    <property type="project" value="UniProtKB-SubCell"/>
</dbReference>
<organism evidence="7 8">
    <name type="scientific">Longicatena caecimuris</name>
    <dbReference type="NCBI Taxonomy" id="1796635"/>
    <lineage>
        <taxon>Bacteria</taxon>
        <taxon>Bacillati</taxon>
        <taxon>Bacillota</taxon>
        <taxon>Erysipelotrichia</taxon>
        <taxon>Erysipelotrichales</taxon>
        <taxon>Erysipelotrichaceae</taxon>
        <taxon>Longicatena</taxon>
    </lineage>
</organism>
<feature type="transmembrane region" description="Helical" evidence="6">
    <location>
        <begin position="345"/>
        <end position="366"/>
    </location>
</feature>
<feature type="transmembrane region" description="Helical" evidence="6">
    <location>
        <begin position="474"/>
        <end position="496"/>
    </location>
</feature>
<feature type="transmembrane region" description="Helical" evidence="6">
    <location>
        <begin position="421"/>
        <end position="454"/>
    </location>
</feature>
<comment type="caution">
    <text evidence="7">The sequence shown here is derived from an EMBL/GenBank/DDBJ whole genome shotgun (WGS) entry which is preliminary data.</text>
</comment>
<dbReference type="InterPro" id="IPR002797">
    <property type="entry name" value="Polysacc_synth"/>
</dbReference>
<feature type="transmembrane region" description="Helical" evidence="6">
    <location>
        <begin position="198"/>
        <end position="221"/>
    </location>
</feature>
<feature type="transmembrane region" description="Helical" evidence="6">
    <location>
        <begin position="12"/>
        <end position="38"/>
    </location>
</feature>
<comment type="subcellular location">
    <subcellularLocation>
        <location evidence="1">Cell membrane</location>
        <topology evidence="1">Multi-pass membrane protein</topology>
    </subcellularLocation>
</comment>
<dbReference type="Proteomes" id="UP000295773">
    <property type="component" value="Unassembled WGS sequence"/>
</dbReference>
<sequence length="550" mass="61932">MKDNTRSTKRKQSIVAGALVSSAGIFFAKLIGLIYAIPFNNILGTNVNVEYYAITQSLYMYLLNVCQAGFPFAIATLVARYTTKGDYKTSIFVKKLSTRLMISLGFVMMLLFMLFSKPIAHMMYDGAGSADDLRWAFVGSSFALFFVPILSSMRGFYQGLKEMEIYSLSQVLEQLANASFVLIASSIAVYIFHGDHIWTVYFGVFSTSVAAITAMIHLKFYDRKRMKEIRRLAHEQAFENKIESREILKELLYVSIPFMLIALLGYSDSIINTLFLQKGLKGHGLSGSEITLISSTINYKVVKLMSIPMVLAPGFSSAIIPHITSAITQHNMKQVRKNIRDCIDIVLYIALPVSFCLYVFAEPLIVTLFPPEHAKDIPAVAQIIRWFSIVAFLDTMTPIVTNLMVATGLRRNSVRNTTIQVVVKFALSYIMLVKFSYQGLVFSTVISAMLNISISLYELTKHHDIQWKYTLHRLFVILCGCGILWILAQLCFHLGLRGNYEAGRGMAFIQMAFAGGISCIGYFAFTYVFHLPQTLLHLDFAVLFKKRKRG</sequence>
<dbReference type="PIRSF" id="PIRSF038958">
    <property type="entry name" value="PG_synth_SpoVB"/>
    <property type="match status" value="1"/>
</dbReference>
<feature type="transmembrane region" description="Helical" evidence="6">
    <location>
        <begin position="508"/>
        <end position="529"/>
    </location>
</feature>
<evidence type="ECO:0000313" key="8">
    <source>
        <dbReference type="Proteomes" id="UP000295773"/>
    </source>
</evidence>
<gene>
    <name evidence="7" type="ORF">EDD61_101219</name>
</gene>
<dbReference type="Pfam" id="PF01943">
    <property type="entry name" value="Polysacc_synt"/>
    <property type="match status" value="1"/>
</dbReference>
<keyword evidence="5 6" id="KW-0472">Membrane</keyword>
<feature type="transmembrane region" description="Helical" evidence="6">
    <location>
        <begin position="100"/>
        <end position="121"/>
    </location>
</feature>
<dbReference type="PANTHER" id="PTHR30250">
    <property type="entry name" value="PST FAMILY PREDICTED COLANIC ACID TRANSPORTER"/>
    <property type="match status" value="1"/>
</dbReference>
<dbReference type="RefSeq" id="WP_132223371.1">
    <property type="nucleotide sequence ID" value="NZ_JANKBG010000001.1"/>
</dbReference>
<accession>A0A4R3TMS2</accession>
<keyword evidence="2" id="KW-1003">Cell membrane</keyword>
<evidence type="ECO:0000256" key="5">
    <source>
        <dbReference type="ARBA" id="ARBA00023136"/>
    </source>
</evidence>
<feature type="transmembrane region" description="Helical" evidence="6">
    <location>
        <begin position="133"/>
        <end position="150"/>
    </location>
</feature>
<dbReference type="AlphaFoldDB" id="A0A4R3TMS2"/>
<dbReference type="InterPro" id="IPR050833">
    <property type="entry name" value="Poly_Biosynth_Transport"/>
</dbReference>
<keyword evidence="3 6" id="KW-0812">Transmembrane</keyword>
<evidence type="ECO:0000256" key="4">
    <source>
        <dbReference type="ARBA" id="ARBA00022989"/>
    </source>
</evidence>
<feature type="transmembrane region" description="Helical" evidence="6">
    <location>
        <begin position="58"/>
        <end position="79"/>
    </location>
</feature>
<evidence type="ECO:0000256" key="2">
    <source>
        <dbReference type="ARBA" id="ARBA00022475"/>
    </source>
</evidence>